<dbReference type="EMBL" id="PGGM01000033">
    <property type="protein sequence ID" value="PSH55262.1"/>
    <property type="molecule type" value="Genomic_DNA"/>
</dbReference>
<reference evidence="2" key="1">
    <citation type="submission" date="2017-11" db="EMBL/GenBank/DDBJ databases">
        <authorList>
            <person name="Kuznetsova I."/>
            <person name="Sazanova A."/>
            <person name="Chirak E."/>
            <person name="Safronova V."/>
            <person name="Willems A."/>
        </authorList>
    </citation>
    <scope>NUCLEOTIDE SEQUENCE [LARGE SCALE GENOMIC DNA]</scope>
    <source>
        <strain evidence="2">CCBAU 03422</strain>
    </source>
</reference>
<organism evidence="1 2">
    <name type="scientific">Phyllobacterium sophorae</name>
    <dbReference type="NCBI Taxonomy" id="1520277"/>
    <lineage>
        <taxon>Bacteria</taxon>
        <taxon>Pseudomonadati</taxon>
        <taxon>Pseudomonadota</taxon>
        <taxon>Alphaproteobacteria</taxon>
        <taxon>Hyphomicrobiales</taxon>
        <taxon>Phyllobacteriaceae</taxon>
        <taxon>Phyllobacterium</taxon>
    </lineage>
</organism>
<accession>A0A2P7AM28</accession>
<comment type="caution">
    <text evidence="1">The sequence shown here is derived from an EMBL/GenBank/DDBJ whole genome shotgun (WGS) entry which is preliminary data.</text>
</comment>
<dbReference type="AlphaFoldDB" id="A0A2P7AM28"/>
<keyword evidence="2" id="KW-1185">Reference proteome</keyword>
<sequence length="88" mass="9835">MPVSSNPLKGADIAAAFSGSGRSTPHHTNNRSAFVEHLRLSLVAAELEWADLHGPLPIQLAWSKNFELETFAERMAWQAHQIRYKLDP</sequence>
<name>A0A2P7AM28_9HYPH</name>
<gene>
    <name evidence="1" type="ORF">CU103_30870</name>
</gene>
<evidence type="ECO:0000313" key="2">
    <source>
        <dbReference type="Proteomes" id="UP000241764"/>
    </source>
</evidence>
<protein>
    <submittedName>
        <fullName evidence="1">Uncharacterized protein</fullName>
    </submittedName>
</protein>
<proteinExistence type="predicted"/>
<evidence type="ECO:0000313" key="1">
    <source>
        <dbReference type="EMBL" id="PSH55262.1"/>
    </source>
</evidence>
<dbReference type="Proteomes" id="UP000241764">
    <property type="component" value="Unassembled WGS sequence"/>
</dbReference>